<evidence type="ECO:0000256" key="1">
    <source>
        <dbReference type="SAM" id="MobiDB-lite"/>
    </source>
</evidence>
<dbReference type="Gene3D" id="3.50.50.60">
    <property type="entry name" value="FAD/NAD(P)-binding domain"/>
    <property type="match status" value="1"/>
</dbReference>
<keyword evidence="4" id="KW-1185">Reference proteome</keyword>
<feature type="compositionally biased region" description="Low complexity" evidence="1">
    <location>
        <begin position="36"/>
        <end position="64"/>
    </location>
</feature>
<dbReference type="SUPFAM" id="SSF51905">
    <property type="entry name" value="FAD/NAD(P)-binding domain"/>
    <property type="match status" value="1"/>
</dbReference>
<accession>A0ABT7GPD8</accession>
<protein>
    <submittedName>
        <fullName evidence="3">FAD-dependent oxidoreductase</fullName>
    </submittedName>
</protein>
<comment type="caution">
    <text evidence="3">The sequence shown here is derived from an EMBL/GenBank/DDBJ whole genome shotgun (WGS) entry which is preliminary data.</text>
</comment>
<evidence type="ECO:0000259" key="2">
    <source>
        <dbReference type="Pfam" id="PF01266"/>
    </source>
</evidence>
<reference evidence="3 4" key="1">
    <citation type="submission" date="2023-05" db="EMBL/GenBank/DDBJ databases">
        <title>Sequencing and Assembly of Streptomyces sp. NP73.</title>
        <authorList>
            <person name="Konwar A.N."/>
            <person name="Saikia K."/>
            <person name="Thakur D."/>
        </authorList>
    </citation>
    <scope>NUCLEOTIDE SEQUENCE [LARGE SCALE GENOMIC DNA]</scope>
    <source>
        <strain evidence="3 4">NP73</strain>
    </source>
</reference>
<gene>
    <name evidence="3" type="ORF">QEZ40_006108</name>
</gene>
<proteinExistence type="predicted"/>
<dbReference type="PANTHER" id="PTHR13847">
    <property type="entry name" value="SARCOSINE DEHYDROGENASE-RELATED"/>
    <property type="match status" value="1"/>
</dbReference>
<organism evidence="3 4">
    <name type="scientific">Streptomyces katrae</name>
    <dbReference type="NCBI Taxonomy" id="68223"/>
    <lineage>
        <taxon>Bacteria</taxon>
        <taxon>Bacillati</taxon>
        <taxon>Actinomycetota</taxon>
        <taxon>Actinomycetes</taxon>
        <taxon>Kitasatosporales</taxon>
        <taxon>Streptomycetaceae</taxon>
        <taxon>Streptomyces</taxon>
    </lineage>
</organism>
<feature type="region of interest" description="Disordered" evidence="1">
    <location>
        <begin position="1"/>
        <end position="79"/>
    </location>
</feature>
<dbReference type="Pfam" id="PF01266">
    <property type="entry name" value="DAO"/>
    <property type="match status" value="1"/>
</dbReference>
<feature type="compositionally biased region" description="Basic and acidic residues" evidence="1">
    <location>
        <begin position="1"/>
        <end position="11"/>
    </location>
</feature>
<dbReference type="RefSeq" id="WP_285341060.1">
    <property type="nucleotide sequence ID" value="NZ_JASITI010000006.1"/>
</dbReference>
<evidence type="ECO:0000313" key="3">
    <source>
        <dbReference type="EMBL" id="MDK9495459.1"/>
    </source>
</evidence>
<dbReference type="InterPro" id="IPR036188">
    <property type="entry name" value="FAD/NAD-bd_sf"/>
</dbReference>
<dbReference type="InterPro" id="IPR006076">
    <property type="entry name" value="FAD-dep_OxRdtase"/>
</dbReference>
<feature type="domain" description="FAD dependent oxidoreductase" evidence="2">
    <location>
        <begin position="82"/>
        <end position="420"/>
    </location>
</feature>
<name>A0ABT7GPD8_9ACTN</name>
<evidence type="ECO:0000313" key="4">
    <source>
        <dbReference type="Proteomes" id="UP001223390"/>
    </source>
</evidence>
<dbReference type="EMBL" id="JASITI010000006">
    <property type="protein sequence ID" value="MDK9495459.1"/>
    <property type="molecule type" value="Genomic_DNA"/>
</dbReference>
<dbReference type="Proteomes" id="UP001223390">
    <property type="component" value="Unassembled WGS sequence"/>
</dbReference>
<sequence>MDRLMDTDRTRACRTLATDPEAGPAPAAPEPGRGGAAAPAPRTAAGTPDPAPGSTAAPDPTDPAVYRTTAARSGGPAGARTDVAVVGAGILGVLIAREVLARDPAATVTVLDREMIGSGATRRSAGLHFPRGADDTARTLAAESERFYADLHTARPDLPIHPLGMTVIAPEAAEDRLREVYLPEAKLRWTTEIPPAVPALPRDHGAWEGDGCQYADVHALTQLLAAELRPAVSFREGVAVETVAAGPGGARLTLTGGATLTAGHVVIAPGPWLAEPAWRELVAPLGARVKKIVALHVDVPPAPGDRAVVLDTEDAFLLPLHHRGHWLFSYTCQEWDADPATVDPALTAGHLREARALLTRYAPGLAAHCRSGRVFCDAYGPDGSPLATRLDPYGRLLFAGAAGGSGYRLAPALAARAADLIPSLPSPRKATT</sequence>
<dbReference type="Gene3D" id="3.30.9.10">
    <property type="entry name" value="D-Amino Acid Oxidase, subunit A, domain 2"/>
    <property type="match status" value="1"/>
</dbReference>